<reference evidence="3" key="2">
    <citation type="submission" date="2013-04" db="EMBL/GenBank/DDBJ databases">
        <title>Genomic mechanisms accounting for the adaptation to parasitism in nematode-trapping fungi.</title>
        <authorList>
            <person name="Ahren D.G."/>
        </authorList>
    </citation>
    <scope>NUCLEOTIDE SEQUENCE [LARGE SCALE GENOMIC DNA]</scope>
    <source>
        <strain evidence="3">CBS 200.50</strain>
    </source>
</reference>
<evidence type="ECO:0000313" key="3">
    <source>
        <dbReference type="Proteomes" id="UP000015100"/>
    </source>
</evidence>
<comment type="caution">
    <text evidence="2">The sequence shown here is derived from an EMBL/GenBank/DDBJ whole genome shotgun (WGS) entry which is preliminary data.</text>
</comment>
<organism evidence="2 3">
    <name type="scientific">Dactylellina haptotyla (strain CBS 200.50)</name>
    <name type="common">Nematode-trapping fungus</name>
    <name type="synonym">Monacrosporium haptotylum</name>
    <dbReference type="NCBI Taxonomy" id="1284197"/>
    <lineage>
        <taxon>Eukaryota</taxon>
        <taxon>Fungi</taxon>
        <taxon>Dikarya</taxon>
        <taxon>Ascomycota</taxon>
        <taxon>Pezizomycotina</taxon>
        <taxon>Orbiliomycetes</taxon>
        <taxon>Orbiliales</taxon>
        <taxon>Orbiliaceae</taxon>
        <taxon>Dactylellina</taxon>
    </lineage>
</organism>
<reference evidence="2 3" key="1">
    <citation type="journal article" date="2013" name="PLoS Genet.">
        <title>Genomic mechanisms accounting for the adaptation to parasitism in nematode-trapping fungi.</title>
        <authorList>
            <person name="Meerupati T."/>
            <person name="Andersson K.M."/>
            <person name="Friman E."/>
            <person name="Kumar D."/>
            <person name="Tunlid A."/>
            <person name="Ahren D."/>
        </authorList>
    </citation>
    <scope>NUCLEOTIDE SEQUENCE [LARGE SCALE GENOMIC DNA]</scope>
    <source>
        <strain evidence="2 3">CBS 200.50</strain>
    </source>
</reference>
<protein>
    <submittedName>
        <fullName evidence="2">Uncharacterized protein</fullName>
    </submittedName>
</protein>
<feature type="compositionally biased region" description="Polar residues" evidence="1">
    <location>
        <begin position="398"/>
        <end position="423"/>
    </location>
</feature>
<dbReference type="HOGENOM" id="CLU_625585_0_0_1"/>
<feature type="region of interest" description="Disordered" evidence="1">
    <location>
        <begin position="1"/>
        <end position="61"/>
    </location>
</feature>
<evidence type="ECO:0000256" key="1">
    <source>
        <dbReference type="SAM" id="MobiDB-lite"/>
    </source>
</evidence>
<dbReference type="EMBL" id="AQGS01000127">
    <property type="protein sequence ID" value="EPS42234.1"/>
    <property type="molecule type" value="Genomic_DNA"/>
</dbReference>
<keyword evidence="3" id="KW-1185">Reference proteome</keyword>
<gene>
    <name evidence="2" type="ORF">H072_3782</name>
</gene>
<feature type="compositionally biased region" description="Polar residues" evidence="1">
    <location>
        <begin position="1"/>
        <end position="13"/>
    </location>
</feature>
<feature type="compositionally biased region" description="Acidic residues" evidence="1">
    <location>
        <begin position="425"/>
        <end position="438"/>
    </location>
</feature>
<proteinExistence type="predicted"/>
<dbReference type="AlphaFoldDB" id="S8AH85"/>
<accession>S8AH85</accession>
<feature type="region of interest" description="Disordered" evidence="1">
    <location>
        <begin position="348"/>
        <end position="438"/>
    </location>
</feature>
<sequence length="438" mass="48596">MDLSSNPSYTSTRAGRFAVHQFQQRPIAPRGCSRTDIYINRANPHPSQDDPSTYNQDTDTDTTYCSLSQQIEDANTTPTYHGLFRSLRDQELEMALRGTSSRERDTPPRTPPGEFASDVFWGDTGRGGGSSVDDYSAVWPDGRRPHRTSVRAEDAQEEWEVLVSREYVPCFAERYEHGDDAESDVGSDEYITVTLDELRTWRDRLGNSGGGGRVSAAFGAMRDPEYGYDYGGHRRRGYERFWDREAHSLGAILVDPARWHMNRMRGDGLRRRRGAGAGDSDSESSGDLSSTPHLTLARPPGRRWRGRATPVPLPREDDESYDGDGRGSAAAWRVEGFENDYVYGLDDDSDDFGLDGTGDVVVESPEETGNREQGEEGGQNGEQDDGDGPQVVEVEEVPNSQLAERNTQDSSSNGREVESNSLEIPSDDEAGFPVEEVD</sequence>
<feature type="region of interest" description="Disordered" evidence="1">
    <location>
        <begin position="269"/>
        <end position="327"/>
    </location>
</feature>
<evidence type="ECO:0000313" key="2">
    <source>
        <dbReference type="EMBL" id="EPS42234.1"/>
    </source>
</evidence>
<feature type="region of interest" description="Disordered" evidence="1">
    <location>
        <begin position="95"/>
        <end position="137"/>
    </location>
</feature>
<feature type="compositionally biased region" description="Polar residues" evidence="1">
    <location>
        <begin position="45"/>
        <end position="56"/>
    </location>
</feature>
<name>S8AH85_DACHA</name>
<dbReference type="Proteomes" id="UP000015100">
    <property type="component" value="Unassembled WGS sequence"/>
</dbReference>